<comment type="subcellular location">
    <subcellularLocation>
        <location evidence="1">Nucleus</location>
    </subcellularLocation>
</comment>
<feature type="compositionally biased region" description="Basic and acidic residues" evidence="6">
    <location>
        <begin position="133"/>
        <end position="144"/>
    </location>
</feature>
<keyword evidence="4" id="KW-0804">Transcription</keyword>
<keyword evidence="3" id="KW-0238">DNA-binding</keyword>
<dbReference type="Proteomes" id="UP000235145">
    <property type="component" value="Unassembled WGS sequence"/>
</dbReference>
<reference evidence="8 9" key="1">
    <citation type="journal article" date="2017" name="Nat. Commun.">
        <title>Genome assembly with in vitro proximity ligation data and whole-genome triplication in lettuce.</title>
        <authorList>
            <person name="Reyes-Chin-Wo S."/>
            <person name="Wang Z."/>
            <person name="Yang X."/>
            <person name="Kozik A."/>
            <person name="Arikit S."/>
            <person name="Song C."/>
            <person name="Xia L."/>
            <person name="Froenicke L."/>
            <person name="Lavelle D.O."/>
            <person name="Truco M.J."/>
            <person name="Xia R."/>
            <person name="Zhu S."/>
            <person name="Xu C."/>
            <person name="Xu H."/>
            <person name="Xu X."/>
            <person name="Cox K."/>
            <person name="Korf I."/>
            <person name="Meyers B.C."/>
            <person name="Michelmore R.W."/>
        </authorList>
    </citation>
    <scope>NUCLEOTIDE SEQUENCE [LARGE SCALE GENOMIC DNA]</scope>
    <source>
        <strain evidence="9">cv. Salinas</strain>
        <tissue evidence="8">Seedlings</tissue>
    </source>
</reference>
<dbReference type="Pfam" id="PF02362">
    <property type="entry name" value="B3"/>
    <property type="match status" value="1"/>
</dbReference>
<dbReference type="Gene3D" id="2.40.330.10">
    <property type="entry name" value="DNA-binding pseudobarrel domain"/>
    <property type="match status" value="1"/>
</dbReference>
<evidence type="ECO:0000256" key="1">
    <source>
        <dbReference type="ARBA" id="ARBA00004123"/>
    </source>
</evidence>
<dbReference type="CDD" id="cd10017">
    <property type="entry name" value="B3_DNA"/>
    <property type="match status" value="1"/>
</dbReference>
<dbReference type="SMART" id="SM01019">
    <property type="entry name" value="B3"/>
    <property type="match status" value="1"/>
</dbReference>
<protein>
    <recommendedName>
        <fullName evidence="7">TF-B3 domain-containing protein</fullName>
    </recommendedName>
</protein>
<dbReference type="InterPro" id="IPR044800">
    <property type="entry name" value="LEC2-like"/>
</dbReference>
<dbReference type="AlphaFoldDB" id="A0A9R1X1Y9"/>
<dbReference type="SUPFAM" id="SSF101936">
    <property type="entry name" value="DNA-binding pseudobarrel domain"/>
    <property type="match status" value="1"/>
</dbReference>
<organism evidence="8 9">
    <name type="scientific">Lactuca sativa</name>
    <name type="common">Garden lettuce</name>
    <dbReference type="NCBI Taxonomy" id="4236"/>
    <lineage>
        <taxon>Eukaryota</taxon>
        <taxon>Viridiplantae</taxon>
        <taxon>Streptophyta</taxon>
        <taxon>Embryophyta</taxon>
        <taxon>Tracheophyta</taxon>
        <taxon>Spermatophyta</taxon>
        <taxon>Magnoliopsida</taxon>
        <taxon>eudicotyledons</taxon>
        <taxon>Gunneridae</taxon>
        <taxon>Pentapetalae</taxon>
        <taxon>asterids</taxon>
        <taxon>campanulids</taxon>
        <taxon>Asterales</taxon>
        <taxon>Asteraceae</taxon>
        <taxon>Cichorioideae</taxon>
        <taxon>Cichorieae</taxon>
        <taxon>Lactucinae</taxon>
        <taxon>Lactuca</taxon>
    </lineage>
</organism>
<evidence type="ECO:0000256" key="2">
    <source>
        <dbReference type="ARBA" id="ARBA00023015"/>
    </source>
</evidence>
<evidence type="ECO:0000256" key="6">
    <source>
        <dbReference type="SAM" id="MobiDB-lite"/>
    </source>
</evidence>
<keyword evidence="9" id="KW-1185">Reference proteome</keyword>
<keyword evidence="5" id="KW-0539">Nucleus</keyword>
<dbReference type="GO" id="GO:0003700">
    <property type="term" value="F:DNA-binding transcription factor activity"/>
    <property type="evidence" value="ECO:0007669"/>
    <property type="project" value="InterPro"/>
</dbReference>
<keyword evidence="2" id="KW-0805">Transcription regulation</keyword>
<dbReference type="EMBL" id="NBSK02000007">
    <property type="protein sequence ID" value="KAJ0195169.1"/>
    <property type="molecule type" value="Genomic_DNA"/>
</dbReference>
<evidence type="ECO:0000256" key="5">
    <source>
        <dbReference type="ARBA" id="ARBA00023242"/>
    </source>
</evidence>
<evidence type="ECO:0000313" key="8">
    <source>
        <dbReference type="EMBL" id="KAJ0195169.1"/>
    </source>
</evidence>
<name>A0A9R1X1Y9_LACSA</name>
<evidence type="ECO:0000256" key="3">
    <source>
        <dbReference type="ARBA" id="ARBA00023125"/>
    </source>
</evidence>
<dbReference type="InterPro" id="IPR015300">
    <property type="entry name" value="DNA-bd_pseudobarrel_sf"/>
</dbReference>
<evidence type="ECO:0000256" key="4">
    <source>
        <dbReference type="ARBA" id="ARBA00023163"/>
    </source>
</evidence>
<sequence length="320" mass="37189">MENFNAFPSNTNKPCHDVENTSRFLQDQMQDGEIYYPNTQHASPLQQPQQISEMNFQSNVSQYTIPSVTFSSVPIGVSSYSEELLQAQESENRRSQARIARTHRKIALQMSNLKNTYPSFTPDRTSKKLRKKLSSERNKSSDEEHNTIYTLDNVKLRVVLQKILTCSDVGDQGRILLPKVEENLPGLATREGVLIAMKEVYSYTEWRMKYRFWANHKGNIYLFDQCDEFVQKNLLEAGDQLNLYQDEQKNLVRFIILHYFTIKKKEKHTPGPCNSYISMTSKTTEEEDSSLRILMEELEHKEVEEPNTLNSLYNTSGFFP</sequence>
<proteinExistence type="predicted"/>
<dbReference type="InterPro" id="IPR003340">
    <property type="entry name" value="B3_DNA-bd"/>
</dbReference>
<dbReference type="PANTHER" id="PTHR31140">
    <property type="entry name" value="B3 DOMAIN-CONTAINING TRANSCRIPTION FACTOR ABI3"/>
    <property type="match status" value="1"/>
</dbReference>
<evidence type="ECO:0000259" key="7">
    <source>
        <dbReference type="SMART" id="SM01019"/>
    </source>
</evidence>
<dbReference type="GO" id="GO:0005634">
    <property type="term" value="C:nucleus"/>
    <property type="evidence" value="ECO:0007669"/>
    <property type="project" value="UniProtKB-SubCell"/>
</dbReference>
<comment type="caution">
    <text evidence="8">The sequence shown here is derived from an EMBL/GenBank/DDBJ whole genome shotgun (WGS) entry which is preliminary data.</text>
</comment>
<feature type="domain" description="TF-B3" evidence="7">
    <location>
        <begin position="160"/>
        <end position="260"/>
    </location>
</feature>
<evidence type="ECO:0000313" key="9">
    <source>
        <dbReference type="Proteomes" id="UP000235145"/>
    </source>
</evidence>
<feature type="region of interest" description="Disordered" evidence="6">
    <location>
        <begin position="117"/>
        <end position="144"/>
    </location>
</feature>
<gene>
    <name evidence="8" type="ORF">LSAT_V11C700353600</name>
</gene>
<dbReference type="PANTHER" id="PTHR31140:SF81">
    <property type="entry name" value="B3 DOMAIN-CONTAINING TRANSCRIPTION FACTOR ABI3"/>
    <property type="match status" value="1"/>
</dbReference>
<accession>A0A9R1X1Y9</accession>
<dbReference type="GO" id="GO:0003677">
    <property type="term" value="F:DNA binding"/>
    <property type="evidence" value="ECO:0007669"/>
    <property type="project" value="UniProtKB-KW"/>
</dbReference>